<dbReference type="Pfam" id="PF07883">
    <property type="entry name" value="Cupin_2"/>
    <property type="match status" value="1"/>
</dbReference>
<keyword evidence="1" id="KW-0732">Signal</keyword>
<evidence type="ECO:0000313" key="4">
    <source>
        <dbReference type="Proteomes" id="UP000466024"/>
    </source>
</evidence>
<dbReference type="PANTHER" id="PTHR38599">
    <property type="entry name" value="CUPIN DOMAIN PROTEIN (AFU_ORTHOLOGUE AFUA_3G13620)"/>
    <property type="match status" value="1"/>
</dbReference>
<keyword evidence="4" id="KW-1185">Reference proteome</keyword>
<feature type="chain" id="PRO_5024923294" evidence="1">
    <location>
        <begin position="28"/>
        <end position="144"/>
    </location>
</feature>
<evidence type="ECO:0000256" key="1">
    <source>
        <dbReference type="SAM" id="SignalP"/>
    </source>
</evidence>
<dbReference type="AlphaFoldDB" id="A0A640WHU1"/>
<dbReference type="InterPro" id="IPR011051">
    <property type="entry name" value="RmlC_Cupin_sf"/>
</dbReference>
<comment type="caution">
    <text evidence="3">The sequence shown here is derived from an EMBL/GenBank/DDBJ whole genome shotgun (WGS) entry which is preliminary data.</text>
</comment>
<reference evidence="3 4" key="1">
    <citation type="submission" date="2019-08" db="EMBL/GenBank/DDBJ databases">
        <title>Bioinformatics analysis of the strain L3 and L5.</title>
        <authorList>
            <person name="Li X."/>
        </authorList>
    </citation>
    <scope>NUCLEOTIDE SEQUENCE [LARGE SCALE GENOMIC DNA]</scope>
    <source>
        <strain evidence="3 4">L3</strain>
    </source>
</reference>
<dbReference type="EMBL" id="VTPX01000002">
    <property type="protein sequence ID" value="KAA0019956.1"/>
    <property type="molecule type" value="Genomic_DNA"/>
</dbReference>
<protein>
    <submittedName>
        <fullName evidence="3">Cupin domain-containing protein</fullName>
    </submittedName>
</protein>
<organism evidence="3 4">
    <name type="scientific">Salinicola corii</name>
    <dbReference type="NCBI Taxonomy" id="2606937"/>
    <lineage>
        <taxon>Bacteria</taxon>
        <taxon>Pseudomonadati</taxon>
        <taxon>Pseudomonadota</taxon>
        <taxon>Gammaproteobacteria</taxon>
        <taxon>Oceanospirillales</taxon>
        <taxon>Halomonadaceae</taxon>
        <taxon>Salinicola</taxon>
    </lineage>
</organism>
<dbReference type="Proteomes" id="UP000466024">
    <property type="component" value="Unassembled WGS sequence"/>
</dbReference>
<dbReference type="Gene3D" id="2.60.120.10">
    <property type="entry name" value="Jelly Rolls"/>
    <property type="match status" value="1"/>
</dbReference>
<sequence>MKEWMMKKLPSIVVSLFAFIATVPSLADENTASASRETVEQEFRYEIPNIPGKVVTSLSVEYPPGASTPAHMHGDAFVIGYVLEGSIRSRVDGKTNVYGVGESWTENPGASHELSENASATEPAKILAIFISDARQEELVEMMK</sequence>
<proteinExistence type="predicted"/>
<feature type="domain" description="Cupin type-2" evidence="2">
    <location>
        <begin position="60"/>
        <end position="130"/>
    </location>
</feature>
<dbReference type="PANTHER" id="PTHR38599:SF1">
    <property type="entry name" value="CUPIN DOMAIN PROTEIN (AFU_ORTHOLOGUE AFUA_3G13620)"/>
    <property type="match status" value="1"/>
</dbReference>
<dbReference type="InterPro" id="IPR014710">
    <property type="entry name" value="RmlC-like_jellyroll"/>
</dbReference>
<accession>A0A640WHU1</accession>
<dbReference type="CDD" id="cd02234">
    <property type="entry name" value="cupin_BLR7677-like"/>
    <property type="match status" value="1"/>
</dbReference>
<evidence type="ECO:0000313" key="3">
    <source>
        <dbReference type="EMBL" id="KAA0019956.1"/>
    </source>
</evidence>
<feature type="signal peptide" evidence="1">
    <location>
        <begin position="1"/>
        <end position="27"/>
    </location>
</feature>
<dbReference type="InterPro" id="IPR013096">
    <property type="entry name" value="Cupin_2"/>
</dbReference>
<dbReference type="SUPFAM" id="SSF51182">
    <property type="entry name" value="RmlC-like cupins"/>
    <property type="match status" value="1"/>
</dbReference>
<name>A0A640WHU1_9GAMM</name>
<evidence type="ECO:0000259" key="2">
    <source>
        <dbReference type="Pfam" id="PF07883"/>
    </source>
</evidence>
<gene>
    <name evidence="3" type="ORF">F0A16_04015</name>
</gene>